<reference evidence="2 3" key="1">
    <citation type="submission" date="2017-04" db="EMBL/GenBank/DDBJ databases">
        <authorList>
            <person name="Afonso C.L."/>
            <person name="Miller P.J."/>
            <person name="Scott M.A."/>
            <person name="Spackman E."/>
            <person name="Goraichik I."/>
            <person name="Dimitrov K.M."/>
            <person name="Suarez D.L."/>
            <person name="Swayne D.E."/>
        </authorList>
    </citation>
    <scope>NUCLEOTIDE SEQUENCE [LARGE SCALE GENOMIC DNA]</scope>
    <source>
        <strain evidence="2 3">DSM 21164</strain>
    </source>
</reference>
<proteinExistence type="predicted"/>
<sequence length="77" mass="9176">MKDVVYFYVGLTTLVLISVTIMATMNFPFNWVFYVTIIGQGLVVFMVYKVLKDKYTTTKTFKDFYEDHPISEQEHYR</sequence>
<keyword evidence="1" id="KW-1133">Transmembrane helix</keyword>
<accession>A0A1W1YG48</accession>
<keyword evidence="1" id="KW-0472">Membrane</keyword>
<keyword evidence="3" id="KW-1185">Reference proteome</keyword>
<feature type="transmembrane region" description="Helical" evidence="1">
    <location>
        <begin position="5"/>
        <end position="25"/>
    </location>
</feature>
<evidence type="ECO:0000256" key="1">
    <source>
        <dbReference type="SAM" id="Phobius"/>
    </source>
</evidence>
<evidence type="ECO:0000313" key="3">
    <source>
        <dbReference type="Proteomes" id="UP000192360"/>
    </source>
</evidence>
<dbReference type="Proteomes" id="UP000192360">
    <property type="component" value="Unassembled WGS sequence"/>
</dbReference>
<dbReference type="EMBL" id="FWXO01000001">
    <property type="protein sequence ID" value="SMC35099.1"/>
    <property type="molecule type" value="Genomic_DNA"/>
</dbReference>
<gene>
    <name evidence="2" type="ORF">SAMN05660703_0422</name>
</gene>
<feature type="transmembrane region" description="Helical" evidence="1">
    <location>
        <begin position="31"/>
        <end position="51"/>
    </location>
</feature>
<dbReference type="STRING" id="504486.SAMN05660703_0422"/>
<name>A0A1W1YG48_9FLAO</name>
<protein>
    <submittedName>
        <fullName evidence="2">Uncharacterized protein</fullName>
    </submittedName>
</protein>
<organism evidence="2 3">
    <name type="scientific">Cellulophaga tyrosinoxydans</name>
    <dbReference type="NCBI Taxonomy" id="504486"/>
    <lineage>
        <taxon>Bacteria</taxon>
        <taxon>Pseudomonadati</taxon>
        <taxon>Bacteroidota</taxon>
        <taxon>Flavobacteriia</taxon>
        <taxon>Flavobacteriales</taxon>
        <taxon>Flavobacteriaceae</taxon>
        <taxon>Cellulophaga</taxon>
    </lineage>
</organism>
<dbReference type="RefSeq" id="WP_084059744.1">
    <property type="nucleotide sequence ID" value="NZ_FWXO01000001.1"/>
</dbReference>
<dbReference type="OrthoDB" id="1367298at2"/>
<evidence type="ECO:0000313" key="2">
    <source>
        <dbReference type="EMBL" id="SMC35099.1"/>
    </source>
</evidence>
<dbReference type="AlphaFoldDB" id="A0A1W1YG48"/>
<keyword evidence="1" id="KW-0812">Transmembrane</keyword>